<evidence type="ECO:0000313" key="3">
    <source>
        <dbReference type="Proteomes" id="UP000663855"/>
    </source>
</evidence>
<comment type="caution">
    <text evidence="1">The sequence shown here is derived from an EMBL/GenBank/DDBJ whole genome shotgun (WGS) entry which is preliminary data.</text>
</comment>
<evidence type="ECO:0000313" key="1">
    <source>
        <dbReference type="EMBL" id="CAF1461204.1"/>
    </source>
</evidence>
<evidence type="ECO:0000313" key="2">
    <source>
        <dbReference type="EMBL" id="CAF4867247.1"/>
    </source>
</evidence>
<dbReference type="Proteomes" id="UP000681967">
    <property type="component" value="Unassembled WGS sequence"/>
</dbReference>
<dbReference type="AlphaFoldDB" id="A0A815QFW6"/>
<dbReference type="EMBL" id="CAJOBH010157510">
    <property type="protein sequence ID" value="CAF4867247.1"/>
    <property type="molecule type" value="Genomic_DNA"/>
</dbReference>
<proteinExistence type="predicted"/>
<gene>
    <name evidence="2" type="ORF">BYL167_LOCUS50809</name>
    <name evidence="1" type="ORF">CJN711_LOCUS25107</name>
</gene>
<sequence>MIAAVRHLVTSSSGLTIRSVVIFLTVVEDTVSVDVAKISEAVVVDREDVVFVLPTVVVVLVVVLPKTGGVVVEDPNTGGVVVAIISG</sequence>
<protein>
    <submittedName>
        <fullName evidence="1">Uncharacterized protein</fullName>
    </submittedName>
</protein>
<accession>A0A815QFW6</accession>
<dbReference type="EMBL" id="CAJNOV010011786">
    <property type="protein sequence ID" value="CAF1461204.1"/>
    <property type="molecule type" value="Genomic_DNA"/>
</dbReference>
<name>A0A815QFW6_9BILA</name>
<reference evidence="1" key="1">
    <citation type="submission" date="2021-02" db="EMBL/GenBank/DDBJ databases">
        <authorList>
            <person name="Nowell W R."/>
        </authorList>
    </citation>
    <scope>NUCLEOTIDE SEQUENCE</scope>
</reference>
<organism evidence="1 3">
    <name type="scientific">Rotaria magnacalcarata</name>
    <dbReference type="NCBI Taxonomy" id="392030"/>
    <lineage>
        <taxon>Eukaryota</taxon>
        <taxon>Metazoa</taxon>
        <taxon>Spiralia</taxon>
        <taxon>Gnathifera</taxon>
        <taxon>Rotifera</taxon>
        <taxon>Eurotatoria</taxon>
        <taxon>Bdelloidea</taxon>
        <taxon>Philodinida</taxon>
        <taxon>Philodinidae</taxon>
        <taxon>Rotaria</taxon>
    </lineage>
</organism>
<dbReference type="Proteomes" id="UP000663855">
    <property type="component" value="Unassembled WGS sequence"/>
</dbReference>